<evidence type="ECO:0008006" key="4">
    <source>
        <dbReference type="Google" id="ProtNLM"/>
    </source>
</evidence>
<dbReference type="InterPro" id="IPR013783">
    <property type="entry name" value="Ig-like_fold"/>
</dbReference>
<dbReference type="InterPro" id="IPR011467">
    <property type="entry name" value="DUF1573"/>
</dbReference>
<evidence type="ECO:0000256" key="1">
    <source>
        <dbReference type="SAM" id="Phobius"/>
    </source>
</evidence>
<sequence>MKKDCCQPQSTKIKTGFHLDPFVIWIGVITLAILGGVIYFGSKMGATPKVVTSQNIELAVDSKNHDWGVIDYDNGIVSQNFAIKNTGSNTLELYDVLTSCMCTTAQLTTPGQTSRKFDMHEKSSPVFSVPPGETAQLKVEFDPAFHGPSGLGSITRTVNMKTNDASNPQLTFTLTGQVVKK</sequence>
<protein>
    <recommendedName>
        <fullName evidence="4">PF07610 family protein</fullName>
    </recommendedName>
</protein>
<keyword evidence="1" id="KW-1133">Transmembrane helix</keyword>
<keyword evidence="1" id="KW-0472">Membrane</keyword>
<accession>A0A0G1EAH3</accession>
<dbReference type="Gene3D" id="2.60.40.10">
    <property type="entry name" value="Immunoglobulins"/>
    <property type="match status" value="1"/>
</dbReference>
<dbReference type="AlphaFoldDB" id="A0A0G1EAH3"/>
<evidence type="ECO:0000313" key="3">
    <source>
        <dbReference type="Proteomes" id="UP000034213"/>
    </source>
</evidence>
<proteinExistence type="predicted"/>
<dbReference type="STRING" id="1618369.UV54_C0017G0002"/>
<dbReference type="EMBL" id="LCEW01000017">
    <property type="protein sequence ID" value="KKS80056.1"/>
    <property type="molecule type" value="Genomic_DNA"/>
</dbReference>
<comment type="caution">
    <text evidence="2">The sequence shown here is derived from an EMBL/GenBank/DDBJ whole genome shotgun (WGS) entry which is preliminary data.</text>
</comment>
<dbReference type="Pfam" id="PF07610">
    <property type="entry name" value="DUF1573"/>
    <property type="match status" value="1"/>
</dbReference>
<dbReference type="Proteomes" id="UP000034213">
    <property type="component" value="Unassembled WGS sequence"/>
</dbReference>
<organism evidence="2 3">
    <name type="scientific">Candidatus Beckwithbacteria bacterium GW2011_GWA2_43_10</name>
    <dbReference type="NCBI Taxonomy" id="1618369"/>
    <lineage>
        <taxon>Bacteria</taxon>
        <taxon>Candidatus Beckwithiibacteriota</taxon>
    </lineage>
</organism>
<feature type="transmembrane region" description="Helical" evidence="1">
    <location>
        <begin position="22"/>
        <end position="40"/>
    </location>
</feature>
<evidence type="ECO:0000313" key="2">
    <source>
        <dbReference type="EMBL" id="KKS80056.1"/>
    </source>
</evidence>
<gene>
    <name evidence="2" type="ORF">UV54_C0017G0002</name>
</gene>
<dbReference type="PANTHER" id="PTHR37833:SF1">
    <property type="entry name" value="SIGNAL PEPTIDE PROTEIN"/>
    <property type="match status" value="1"/>
</dbReference>
<keyword evidence="1" id="KW-0812">Transmembrane</keyword>
<name>A0A0G1EAH3_9BACT</name>
<dbReference type="PANTHER" id="PTHR37833">
    <property type="entry name" value="LIPOPROTEIN-RELATED"/>
    <property type="match status" value="1"/>
</dbReference>
<reference evidence="2 3" key="1">
    <citation type="journal article" date="2015" name="Nature">
        <title>rRNA introns, odd ribosomes, and small enigmatic genomes across a large radiation of phyla.</title>
        <authorList>
            <person name="Brown C.T."/>
            <person name="Hug L.A."/>
            <person name="Thomas B.C."/>
            <person name="Sharon I."/>
            <person name="Castelle C.J."/>
            <person name="Singh A."/>
            <person name="Wilkins M.J."/>
            <person name="Williams K.H."/>
            <person name="Banfield J.F."/>
        </authorList>
    </citation>
    <scope>NUCLEOTIDE SEQUENCE [LARGE SCALE GENOMIC DNA]</scope>
</reference>